<dbReference type="AlphaFoldDB" id="A0A6S6SKH6"/>
<feature type="domain" description="4Fe-4S ferredoxin-type" evidence="1">
    <location>
        <begin position="98"/>
        <end position="131"/>
    </location>
</feature>
<accession>A0A6S6SKH6</accession>
<dbReference type="InterPro" id="IPR006311">
    <property type="entry name" value="TAT_signal"/>
</dbReference>
<protein>
    <submittedName>
        <fullName evidence="2">Ferredoxin-type protein NapG (Periplasmic nitrate reductase)</fullName>
    </submittedName>
</protein>
<evidence type="ECO:0000313" key="2">
    <source>
        <dbReference type="EMBL" id="CAA6805729.1"/>
    </source>
</evidence>
<dbReference type="Gene3D" id="3.30.70.20">
    <property type="match status" value="2"/>
</dbReference>
<dbReference type="Pfam" id="PF12838">
    <property type="entry name" value="Fer4_7"/>
    <property type="match status" value="2"/>
</dbReference>
<organism evidence="2">
    <name type="scientific">uncultured Sulfurovum sp</name>
    <dbReference type="NCBI Taxonomy" id="269237"/>
    <lineage>
        <taxon>Bacteria</taxon>
        <taxon>Pseudomonadati</taxon>
        <taxon>Campylobacterota</taxon>
        <taxon>Epsilonproteobacteria</taxon>
        <taxon>Campylobacterales</taxon>
        <taxon>Sulfurovaceae</taxon>
        <taxon>Sulfurovum</taxon>
        <taxon>environmental samples</taxon>
    </lineage>
</organism>
<dbReference type="PROSITE" id="PS51318">
    <property type="entry name" value="TAT"/>
    <property type="match status" value="1"/>
</dbReference>
<evidence type="ECO:0000259" key="1">
    <source>
        <dbReference type="PROSITE" id="PS51379"/>
    </source>
</evidence>
<name>A0A6S6SKH6_9BACT</name>
<gene>
    <name evidence="2" type="ORF">HELGO_WM3110</name>
</gene>
<reference evidence="2" key="1">
    <citation type="submission" date="2020-01" db="EMBL/GenBank/DDBJ databases">
        <authorList>
            <person name="Meier V. D."/>
            <person name="Meier V D."/>
        </authorList>
    </citation>
    <scope>NUCLEOTIDE SEQUENCE</scope>
    <source>
        <strain evidence="2">HLG_WM_MAG_04</strain>
    </source>
</reference>
<proteinExistence type="predicted"/>
<feature type="domain" description="4Fe-4S ferredoxin-type" evidence="1">
    <location>
        <begin position="198"/>
        <end position="229"/>
    </location>
</feature>
<dbReference type="SUPFAM" id="SSF54862">
    <property type="entry name" value="4Fe-4S ferredoxins"/>
    <property type="match status" value="1"/>
</dbReference>
<dbReference type="PROSITE" id="PS51379">
    <property type="entry name" value="4FE4S_FER_2"/>
    <property type="match status" value="3"/>
</dbReference>
<dbReference type="CDD" id="cd16373">
    <property type="entry name" value="DMSOR_beta_like"/>
    <property type="match status" value="1"/>
</dbReference>
<dbReference type="NCBIfam" id="NF007012">
    <property type="entry name" value="PRK09476.1"/>
    <property type="match status" value="1"/>
</dbReference>
<dbReference type="InterPro" id="IPR017896">
    <property type="entry name" value="4Fe4S_Fe-S-bd"/>
</dbReference>
<dbReference type="EMBL" id="CACVAX010000013">
    <property type="protein sequence ID" value="CAA6805729.1"/>
    <property type="molecule type" value="Genomic_DNA"/>
</dbReference>
<feature type="domain" description="4Fe-4S ferredoxin-type" evidence="1">
    <location>
        <begin position="47"/>
        <end position="77"/>
    </location>
</feature>
<sequence>MEHSTNRRNFMATTVQSIGLTALGGMLWSGYTDSVKASPLVLRPPGALPEQDFLTACIKCGLCAEACQNRDTNIDKETGKHREGTLKMAKGGDPLLIGTPYFVPTDVPCFMCEDIPCVPVCPSGALDMQSLLSQKEESKEVELDINKASMGLAIVHKESCIAFWGIQCDACYRACPLLDVAITLEYQKNERTGKHAFLLPVVNDNACTGCGLCEQACVTQEPAIFVLPNKIAKGKAGDHYVKGWDAKDQERVGNAKALENTTDISKRDSTDYLNSEEF</sequence>